<accession>A0A0F9QC71</accession>
<dbReference type="AlphaFoldDB" id="A0A0F9QC71"/>
<organism evidence="1">
    <name type="scientific">marine sediment metagenome</name>
    <dbReference type="NCBI Taxonomy" id="412755"/>
    <lineage>
        <taxon>unclassified sequences</taxon>
        <taxon>metagenomes</taxon>
        <taxon>ecological metagenomes</taxon>
    </lineage>
</organism>
<gene>
    <name evidence="1" type="ORF">LCGC14_0736320</name>
</gene>
<evidence type="ECO:0000313" key="1">
    <source>
        <dbReference type="EMBL" id="KKN40134.1"/>
    </source>
</evidence>
<proteinExistence type="predicted"/>
<comment type="caution">
    <text evidence="1">The sequence shown here is derived from an EMBL/GenBank/DDBJ whole genome shotgun (WGS) entry which is preliminary data.</text>
</comment>
<sequence length="175" mass="19485">MEKDDKRSGDEIMQEGLDRVIGERRYIDALLQNPSSLQGEPPLLVPPTGKGCGQAPTDHRWCKDTAAGLTLACIDCSAVWNPPDEVRAWVPMHKPPRSPSQTEQLEDELDKLKAQLARLKADRVSGWVWCSTCVAAHVYGKRRRVRDAINADMGPDPECAPHRWRALFAGGYLEA</sequence>
<protein>
    <submittedName>
        <fullName evidence="1">Uncharacterized protein</fullName>
    </submittedName>
</protein>
<reference evidence="1" key="1">
    <citation type="journal article" date="2015" name="Nature">
        <title>Complex archaea that bridge the gap between prokaryotes and eukaryotes.</title>
        <authorList>
            <person name="Spang A."/>
            <person name="Saw J.H."/>
            <person name="Jorgensen S.L."/>
            <person name="Zaremba-Niedzwiedzka K."/>
            <person name="Martijn J."/>
            <person name="Lind A.E."/>
            <person name="van Eijk R."/>
            <person name="Schleper C."/>
            <person name="Guy L."/>
            <person name="Ettema T.J."/>
        </authorList>
    </citation>
    <scope>NUCLEOTIDE SEQUENCE</scope>
</reference>
<dbReference type="EMBL" id="LAZR01001722">
    <property type="protein sequence ID" value="KKN40134.1"/>
    <property type="molecule type" value="Genomic_DNA"/>
</dbReference>
<name>A0A0F9QC71_9ZZZZ</name>